<feature type="domain" description="Glucose/Sorbosone dehydrogenase" evidence="3">
    <location>
        <begin position="63"/>
        <end position="354"/>
    </location>
</feature>
<dbReference type="InterPro" id="IPR012938">
    <property type="entry name" value="Glc/Sorbosone_DH"/>
</dbReference>
<evidence type="ECO:0000313" key="5">
    <source>
        <dbReference type="Proteomes" id="UP000225108"/>
    </source>
</evidence>
<evidence type="ECO:0000256" key="2">
    <source>
        <dbReference type="SAM" id="SignalP"/>
    </source>
</evidence>
<evidence type="ECO:0000259" key="3">
    <source>
        <dbReference type="Pfam" id="PF07995"/>
    </source>
</evidence>
<dbReference type="RefSeq" id="WP_099382578.1">
    <property type="nucleotide sequence ID" value="NZ_PEBD01000008.1"/>
</dbReference>
<feature type="region of interest" description="Disordered" evidence="1">
    <location>
        <begin position="25"/>
        <end position="55"/>
    </location>
</feature>
<dbReference type="EMBL" id="PEBD01000008">
    <property type="protein sequence ID" value="PHV66540.1"/>
    <property type="molecule type" value="Genomic_DNA"/>
</dbReference>
<feature type="signal peptide" evidence="2">
    <location>
        <begin position="1"/>
        <end position="25"/>
    </location>
</feature>
<dbReference type="SUPFAM" id="SSF50952">
    <property type="entry name" value="Soluble quinoprotein glucose dehydrogenase"/>
    <property type="match status" value="1"/>
</dbReference>
<dbReference type="Gene3D" id="2.120.10.30">
    <property type="entry name" value="TolB, C-terminal domain"/>
    <property type="match status" value="1"/>
</dbReference>
<protein>
    <submittedName>
        <fullName evidence="4">Glucose dehydrogenase</fullName>
    </submittedName>
</protein>
<dbReference type="Proteomes" id="UP000225108">
    <property type="component" value="Unassembled WGS sequence"/>
</dbReference>
<dbReference type="PROSITE" id="PS51257">
    <property type="entry name" value="PROKAR_LIPOPROTEIN"/>
    <property type="match status" value="1"/>
</dbReference>
<comment type="caution">
    <text evidence="4">The sequence shown here is derived from an EMBL/GenBank/DDBJ whole genome shotgun (WGS) entry which is preliminary data.</text>
</comment>
<dbReference type="PANTHER" id="PTHR19328:SF13">
    <property type="entry name" value="HIPL1 PROTEIN"/>
    <property type="match status" value="1"/>
</dbReference>
<dbReference type="InterPro" id="IPR011041">
    <property type="entry name" value="Quinoprot_gluc/sorb_DH_b-prop"/>
</dbReference>
<dbReference type="PANTHER" id="PTHR19328">
    <property type="entry name" value="HEDGEHOG-INTERACTING PROTEIN"/>
    <property type="match status" value="1"/>
</dbReference>
<keyword evidence="2" id="KW-0732">Signal</keyword>
<gene>
    <name evidence="4" type="ORF">CSW57_09490</name>
</gene>
<dbReference type="AlphaFoldDB" id="A0A2G3PL88"/>
<evidence type="ECO:0000256" key="1">
    <source>
        <dbReference type="SAM" id="MobiDB-lite"/>
    </source>
</evidence>
<name>A0A2G3PL88_WILMA</name>
<dbReference type="Pfam" id="PF07995">
    <property type="entry name" value="GSDH"/>
    <property type="match status" value="1"/>
</dbReference>
<feature type="compositionally biased region" description="Low complexity" evidence="1">
    <location>
        <begin position="31"/>
        <end position="55"/>
    </location>
</feature>
<reference evidence="4 5" key="1">
    <citation type="submission" date="2017-10" db="EMBL/GenBank/DDBJ databases">
        <title>The draft genome sequence of Williamsia sp. BULT 1.1 isolated from the semi-arid grassland soils from South Africa.</title>
        <authorList>
            <person name="Kabwe M.H."/>
            <person name="Govender N."/>
            <person name="Mutseka Lunga P."/>
            <person name="Vikram S."/>
            <person name="Makhalanyane T.P."/>
        </authorList>
    </citation>
    <scope>NUCLEOTIDE SEQUENCE [LARGE SCALE GENOMIC DNA]</scope>
    <source>
        <strain evidence="4 5">BULT 1.1</strain>
    </source>
</reference>
<proteinExistence type="predicted"/>
<evidence type="ECO:0000313" key="4">
    <source>
        <dbReference type="EMBL" id="PHV66540.1"/>
    </source>
</evidence>
<accession>A0A2G3PL88</accession>
<sequence>MTHRLAALVLAGAVLVAGCSVSDNADRPAQSVGPTESSGSTGSSRPSASVAPADEPADVVAGLDAPWSIVFAGDAPLISERDSGNILEVVGDRTRVMGAVADVAPAGEGGLLGLAVREEFLYVYFTSDDGDNRVVRYRLTGSTGDLGLGPVESILSGIPGGRTHNGGRIAFGPDGMLYISTGDAQDRPKAQDPASLSGKILRITPDGEVPADNPTAGSPMWSLGHRNVQGIAWAADGTMFSSEYGQDTWDELNIIRKGGNYGWPRAEGKSEQFDSIYIDPVQQWDPDDASPSGITIAGDTIYIANLRGERIRAVPVAAPETGRDLFVGEFGRIRDVTVARDGSLWLLTNNTDGRGDARDGDDRIKRVTVQSG</sequence>
<feature type="chain" id="PRO_5039677034" evidence="2">
    <location>
        <begin position="26"/>
        <end position="372"/>
    </location>
</feature>
<organism evidence="4 5">
    <name type="scientific">Williamsia marianensis</name>
    <dbReference type="NCBI Taxonomy" id="85044"/>
    <lineage>
        <taxon>Bacteria</taxon>
        <taxon>Bacillati</taxon>
        <taxon>Actinomycetota</taxon>
        <taxon>Actinomycetes</taxon>
        <taxon>Mycobacteriales</taxon>
        <taxon>Nocardiaceae</taxon>
        <taxon>Williamsia</taxon>
    </lineage>
</organism>
<dbReference type="InterPro" id="IPR011042">
    <property type="entry name" value="6-blade_b-propeller_TolB-like"/>
</dbReference>